<feature type="compositionally biased region" description="Polar residues" evidence="1">
    <location>
        <begin position="234"/>
        <end position="249"/>
    </location>
</feature>
<dbReference type="GeneID" id="92073774"/>
<feature type="region of interest" description="Disordered" evidence="1">
    <location>
        <begin position="176"/>
        <end position="251"/>
    </location>
</feature>
<feature type="compositionally biased region" description="Low complexity" evidence="1">
    <location>
        <begin position="144"/>
        <end position="155"/>
    </location>
</feature>
<proteinExistence type="predicted"/>
<sequence length="282" mass="29637">MVSTKESRSSVNFDEDVDKEYHEYAPGSNEPPPFNVEFDYYDDYSTGPQLPLYAPEDNELSPFAATRAGDDSSLFTGIGSSFGADPRISPPIPGFEPVAASPFGLAPGAGYDQSFHANRSRDTYRTLLGIPDESGQDGYHPHSSDSSYYHGSSSNLGHGGAMQDLDYLTTLSPNSIAHSSGFGSKGRRPRKPPTGPRSTNAPTLTARGPSTSPRGSGGTRRPSTQIRTPHATLANATTKPPSRATTGDTLTAEAPTVVGVAMTLGARSGANVAAQALATWPT</sequence>
<organism evidence="2 3">
    <name type="scientific">Apiospora aurea</name>
    <dbReference type="NCBI Taxonomy" id="335848"/>
    <lineage>
        <taxon>Eukaryota</taxon>
        <taxon>Fungi</taxon>
        <taxon>Dikarya</taxon>
        <taxon>Ascomycota</taxon>
        <taxon>Pezizomycotina</taxon>
        <taxon>Sordariomycetes</taxon>
        <taxon>Xylariomycetidae</taxon>
        <taxon>Amphisphaeriales</taxon>
        <taxon>Apiosporaceae</taxon>
        <taxon>Apiospora</taxon>
    </lineage>
</organism>
<accession>A0ABR1QN44</accession>
<reference evidence="2 3" key="1">
    <citation type="submission" date="2023-01" db="EMBL/GenBank/DDBJ databases">
        <title>Analysis of 21 Apiospora genomes using comparative genomics revels a genus with tremendous synthesis potential of carbohydrate active enzymes and secondary metabolites.</title>
        <authorList>
            <person name="Sorensen T."/>
        </authorList>
    </citation>
    <scope>NUCLEOTIDE SEQUENCE [LARGE SCALE GENOMIC DNA]</scope>
    <source>
        <strain evidence="2 3">CBS 24483</strain>
    </source>
</reference>
<evidence type="ECO:0000313" key="3">
    <source>
        <dbReference type="Proteomes" id="UP001391051"/>
    </source>
</evidence>
<evidence type="ECO:0000313" key="2">
    <source>
        <dbReference type="EMBL" id="KAK7959636.1"/>
    </source>
</evidence>
<name>A0ABR1QN44_9PEZI</name>
<evidence type="ECO:0000256" key="1">
    <source>
        <dbReference type="SAM" id="MobiDB-lite"/>
    </source>
</evidence>
<protein>
    <submittedName>
        <fullName evidence="2">Uncharacterized protein</fullName>
    </submittedName>
</protein>
<feature type="region of interest" description="Disordered" evidence="1">
    <location>
        <begin position="1"/>
        <end position="40"/>
    </location>
</feature>
<dbReference type="Proteomes" id="UP001391051">
    <property type="component" value="Unassembled WGS sequence"/>
</dbReference>
<keyword evidence="3" id="KW-1185">Reference proteome</keyword>
<gene>
    <name evidence="2" type="ORF">PG986_004490</name>
</gene>
<feature type="region of interest" description="Disordered" evidence="1">
    <location>
        <begin position="128"/>
        <end position="155"/>
    </location>
</feature>
<dbReference type="RefSeq" id="XP_066703339.1">
    <property type="nucleotide sequence ID" value="XM_066840712.1"/>
</dbReference>
<comment type="caution">
    <text evidence="2">The sequence shown here is derived from an EMBL/GenBank/DDBJ whole genome shotgun (WGS) entry which is preliminary data.</text>
</comment>
<dbReference type="EMBL" id="JAQQWE010000003">
    <property type="protein sequence ID" value="KAK7959636.1"/>
    <property type="molecule type" value="Genomic_DNA"/>
</dbReference>
<feature type="compositionally biased region" description="Low complexity" evidence="1">
    <location>
        <begin position="207"/>
        <end position="224"/>
    </location>
</feature>